<keyword evidence="2" id="KW-1185">Reference proteome</keyword>
<comment type="caution">
    <text evidence="1">The sequence shown here is derived from an EMBL/GenBank/DDBJ whole genome shotgun (WGS) entry which is preliminary data.</text>
</comment>
<organism evidence="1 2">
    <name type="scientific">Catharanthus roseus</name>
    <name type="common">Madagascar periwinkle</name>
    <name type="synonym">Vinca rosea</name>
    <dbReference type="NCBI Taxonomy" id="4058"/>
    <lineage>
        <taxon>Eukaryota</taxon>
        <taxon>Viridiplantae</taxon>
        <taxon>Streptophyta</taxon>
        <taxon>Embryophyta</taxon>
        <taxon>Tracheophyta</taxon>
        <taxon>Spermatophyta</taxon>
        <taxon>Magnoliopsida</taxon>
        <taxon>eudicotyledons</taxon>
        <taxon>Gunneridae</taxon>
        <taxon>Pentapetalae</taxon>
        <taxon>asterids</taxon>
        <taxon>lamiids</taxon>
        <taxon>Gentianales</taxon>
        <taxon>Apocynaceae</taxon>
        <taxon>Rauvolfioideae</taxon>
        <taxon>Vinceae</taxon>
        <taxon>Catharanthinae</taxon>
        <taxon>Catharanthus</taxon>
    </lineage>
</organism>
<protein>
    <submittedName>
        <fullName evidence="1">Uncharacterized protein</fullName>
    </submittedName>
</protein>
<dbReference type="Proteomes" id="UP001060085">
    <property type="component" value="Linkage Group LG08"/>
</dbReference>
<dbReference type="EMBL" id="CM044708">
    <property type="protein sequence ID" value="KAI5648179.1"/>
    <property type="molecule type" value="Genomic_DNA"/>
</dbReference>
<reference evidence="2" key="1">
    <citation type="journal article" date="2023" name="Nat. Plants">
        <title>Single-cell RNA sequencing provides a high-resolution roadmap for understanding the multicellular compartmentation of specialized metabolism.</title>
        <authorList>
            <person name="Sun S."/>
            <person name="Shen X."/>
            <person name="Li Y."/>
            <person name="Li Y."/>
            <person name="Wang S."/>
            <person name="Li R."/>
            <person name="Zhang H."/>
            <person name="Shen G."/>
            <person name="Guo B."/>
            <person name="Wei J."/>
            <person name="Xu J."/>
            <person name="St-Pierre B."/>
            <person name="Chen S."/>
            <person name="Sun C."/>
        </authorList>
    </citation>
    <scope>NUCLEOTIDE SEQUENCE [LARGE SCALE GENOMIC DNA]</scope>
</reference>
<evidence type="ECO:0000313" key="1">
    <source>
        <dbReference type="EMBL" id="KAI5648179.1"/>
    </source>
</evidence>
<sequence length="211" mass="24055">MAWVWFSKIPVEFFHKLFFMRLENLVGKEIKVDETTMMTVLGKFDRVCMEIDLHKLLVPFVSVMNMFNLLSMRVFIRYFPLWPEYCPKLVRSTETVPKPKVPNATKQPIKTFVVKKTQAQVQNTQPTESSVSTKGLVKSKSHQNQTTTTLELTKGYLQHKESKIAVAGRRGWDQPAIPSQAPYHGTEMVSKIVPADAQSPQHEGLVEGCCN</sequence>
<accession>A0ACB9ZM69</accession>
<gene>
    <name evidence="1" type="ORF">M9H77_34184</name>
</gene>
<evidence type="ECO:0000313" key="2">
    <source>
        <dbReference type="Proteomes" id="UP001060085"/>
    </source>
</evidence>
<name>A0ACB9ZM69_CATRO</name>
<proteinExistence type="predicted"/>